<dbReference type="RefSeq" id="XP_031551876.1">
    <property type="nucleotide sequence ID" value="XM_031696016.1"/>
</dbReference>
<gene>
    <name evidence="4" type="primary">LOC116289144</name>
</gene>
<dbReference type="Gene3D" id="2.30.30.390">
    <property type="entry name" value="Hemimethylated DNA-binding domain"/>
    <property type="match status" value="1"/>
</dbReference>
<dbReference type="PANTHER" id="PTHR48439:SF1">
    <property type="entry name" value="HEMIMETHYLATED DNA-BINDING DOMAIN-CONTAINING PROTEIN"/>
    <property type="match status" value="1"/>
</dbReference>
<dbReference type="SUPFAM" id="SSF141255">
    <property type="entry name" value="YccV-like"/>
    <property type="match status" value="1"/>
</dbReference>
<dbReference type="Pfam" id="PF08755">
    <property type="entry name" value="YccV-like"/>
    <property type="match status" value="1"/>
</dbReference>
<feature type="chain" id="PRO_5028260620" evidence="1">
    <location>
        <begin position="23"/>
        <end position="212"/>
    </location>
</feature>
<dbReference type="InParanoid" id="A0A6P8H8N7"/>
<evidence type="ECO:0000256" key="1">
    <source>
        <dbReference type="SAM" id="SignalP"/>
    </source>
</evidence>
<dbReference type="SMART" id="SM00992">
    <property type="entry name" value="YccV-like"/>
    <property type="match status" value="1"/>
</dbReference>
<dbReference type="AlphaFoldDB" id="A0A6P8H8N7"/>
<evidence type="ECO:0000313" key="3">
    <source>
        <dbReference type="Proteomes" id="UP000515163"/>
    </source>
</evidence>
<dbReference type="Proteomes" id="UP000515163">
    <property type="component" value="Unplaced"/>
</dbReference>
<dbReference type="InterPro" id="IPR011722">
    <property type="entry name" value="Hemimethylated_DNA-bd_dom"/>
</dbReference>
<dbReference type="OrthoDB" id="28868at2759"/>
<dbReference type="PANTHER" id="PTHR48439">
    <property type="entry name" value="HEMIMETHYLATED DNA-BINDING DOMAIN-CONTAINING PROTEIN"/>
    <property type="match status" value="1"/>
</dbReference>
<accession>A0A6P8H8N7</accession>
<feature type="signal peptide" evidence="1">
    <location>
        <begin position="1"/>
        <end position="22"/>
    </location>
</feature>
<dbReference type="GO" id="GO:0003677">
    <property type="term" value="F:DNA binding"/>
    <property type="evidence" value="ECO:0007669"/>
    <property type="project" value="InterPro"/>
</dbReference>
<keyword evidence="3" id="KW-1185">Reference proteome</keyword>
<organism evidence="3 4">
    <name type="scientific">Actinia tenebrosa</name>
    <name type="common">Australian red waratah sea anemone</name>
    <dbReference type="NCBI Taxonomy" id="6105"/>
    <lineage>
        <taxon>Eukaryota</taxon>
        <taxon>Metazoa</taxon>
        <taxon>Cnidaria</taxon>
        <taxon>Anthozoa</taxon>
        <taxon>Hexacorallia</taxon>
        <taxon>Actiniaria</taxon>
        <taxon>Actiniidae</taxon>
        <taxon>Actinia</taxon>
    </lineage>
</organism>
<dbReference type="GeneID" id="116289144"/>
<reference evidence="4" key="1">
    <citation type="submission" date="2025-08" db="UniProtKB">
        <authorList>
            <consortium name="RefSeq"/>
        </authorList>
    </citation>
    <scope>IDENTIFICATION</scope>
    <source>
        <tissue evidence="4">Tentacle</tissue>
    </source>
</reference>
<proteinExistence type="predicted"/>
<dbReference type="NCBIfam" id="TIGR02097">
    <property type="entry name" value="yccV"/>
    <property type="match status" value="1"/>
</dbReference>
<dbReference type="KEGG" id="aten:116289144"/>
<name>A0A6P8H8N7_ACTTE</name>
<dbReference type="InterPro" id="IPR036623">
    <property type="entry name" value="Hemimethylated_DNA-bd_sf"/>
</dbReference>
<evidence type="ECO:0000313" key="4">
    <source>
        <dbReference type="RefSeq" id="XP_031551876.1"/>
    </source>
</evidence>
<keyword evidence="1" id="KW-0732">Signal</keyword>
<feature type="domain" description="Hemimethylated DNA-binding" evidence="2">
    <location>
        <begin position="101"/>
        <end position="202"/>
    </location>
</feature>
<evidence type="ECO:0000259" key="2">
    <source>
        <dbReference type="SMART" id="SM00992"/>
    </source>
</evidence>
<protein>
    <submittedName>
        <fullName evidence="4">F-box only protein 21-like</fullName>
    </submittedName>
</protein>
<dbReference type="InterPro" id="IPR053189">
    <property type="entry name" value="Clp_protease_adapter_ClpF"/>
</dbReference>
<sequence>MPRAAIQLAVLILAVPLQYFICKWTTPSVGERDILMRKLTRSLTLFSGGILKWDKWKEWVTEFISRFDEKGECPALEVLKHRNPEGYYGQSTEPRSPRPSNVKFRVGQVIRHKKWNYRGVIIGWDEKLNAPDYWRASNHPADKPHWQTMPNYAILVDIRDRAEPQVTYIPEENIEIISNTKIIHDEVDDYFLEFDGAQYLLRPWLRKVYPHD</sequence>